<dbReference type="AlphaFoldDB" id="A0AAV4T330"/>
<proteinExistence type="predicted"/>
<gene>
    <name evidence="1" type="ORF">CDAR_238051</name>
</gene>
<sequence length="97" mass="10930">MACLCKFFIKRTVYVNLSLKGMFYRSILYPMKMAEDSIRDHPYCAISLDGSSLPPDLFANPNMEIDAVMGNGSLQVHSKAYTTTSQLQNTKLTNEQN</sequence>
<evidence type="ECO:0000313" key="1">
    <source>
        <dbReference type="EMBL" id="GIY39656.1"/>
    </source>
</evidence>
<dbReference type="EMBL" id="BPLQ01008832">
    <property type="protein sequence ID" value="GIY39656.1"/>
    <property type="molecule type" value="Genomic_DNA"/>
</dbReference>
<evidence type="ECO:0000313" key="2">
    <source>
        <dbReference type="Proteomes" id="UP001054837"/>
    </source>
</evidence>
<keyword evidence="2" id="KW-1185">Reference proteome</keyword>
<comment type="caution">
    <text evidence="1">The sequence shown here is derived from an EMBL/GenBank/DDBJ whole genome shotgun (WGS) entry which is preliminary data.</text>
</comment>
<dbReference type="Proteomes" id="UP001054837">
    <property type="component" value="Unassembled WGS sequence"/>
</dbReference>
<name>A0AAV4T330_9ARAC</name>
<organism evidence="1 2">
    <name type="scientific">Caerostris darwini</name>
    <dbReference type="NCBI Taxonomy" id="1538125"/>
    <lineage>
        <taxon>Eukaryota</taxon>
        <taxon>Metazoa</taxon>
        <taxon>Ecdysozoa</taxon>
        <taxon>Arthropoda</taxon>
        <taxon>Chelicerata</taxon>
        <taxon>Arachnida</taxon>
        <taxon>Araneae</taxon>
        <taxon>Araneomorphae</taxon>
        <taxon>Entelegynae</taxon>
        <taxon>Araneoidea</taxon>
        <taxon>Araneidae</taxon>
        <taxon>Caerostris</taxon>
    </lineage>
</organism>
<accession>A0AAV4T330</accession>
<protein>
    <submittedName>
        <fullName evidence="1">Uncharacterized protein</fullName>
    </submittedName>
</protein>
<reference evidence="1 2" key="1">
    <citation type="submission" date="2021-06" db="EMBL/GenBank/DDBJ databases">
        <title>Caerostris darwini draft genome.</title>
        <authorList>
            <person name="Kono N."/>
            <person name="Arakawa K."/>
        </authorList>
    </citation>
    <scope>NUCLEOTIDE SEQUENCE [LARGE SCALE GENOMIC DNA]</scope>
</reference>